<dbReference type="EMBL" id="QFOI01000001">
    <property type="protein sequence ID" value="PZP52654.1"/>
    <property type="molecule type" value="Genomic_DNA"/>
</dbReference>
<dbReference type="PANTHER" id="PTHR19328:SF75">
    <property type="entry name" value="ALDOSE SUGAR DEHYDROGENASE YLII"/>
    <property type="match status" value="1"/>
</dbReference>
<accession>A0A2W5FEF4</accession>
<protein>
    <submittedName>
        <fullName evidence="2">Glucose dehydrogenase</fullName>
    </submittedName>
</protein>
<name>A0A2W5FEF4_9SPHI</name>
<feature type="domain" description="Glucose/Sorbosone dehydrogenase" evidence="1">
    <location>
        <begin position="1"/>
        <end position="160"/>
    </location>
</feature>
<reference evidence="2 3" key="1">
    <citation type="submission" date="2017-11" db="EMBL/GenBank/DDBJ databases">
        <title>Infants hospitalized years apart are colonized by the same room-sourced microbial strains.</title>
        <authorList>
            <person name="Brooks B."/>
            <person name="Olm M.R."/>
            <person name="Firek B.A."/>
            <person name="Baker R."/>
            <person name="Thomas B.C."/>
            <person name="Morowitz M.J."/>
            <person name="Banfield J.F."/>
        </authorList>
    </citation>
    <scope>NUCLEOTIDE SEQUENCE [LARGE SCALE GENOMIC DNA]</scope>
    <source>
        <strain evidence="2">S2_009_000_R2_76</strain>
    </source>
</reference>
<dbReference type="Pfam" id="PF07995">
    <property type="entry name" value="GSDH"/>
    <property type="match status" value="1"/>
</dbReference>
<evidence type="ECO:0000313" key="2">
    <source>
        <dbReference type="EMBL" id="PZP52654.1"/>
    </source>
</evidence>
<sequence>ARPEIYAYGFRNPDGLDWNPVTGALWEAEFGPRGGDEINIIRPGKNYGWPIISYGIEYSGEKVGDGIQQKTGMEQPIYYFDPVVSPGSMTFYIGNKIPEWKNDLFLSGLSGSCLVRLKIENNKVVGEERLLFGMGERFRRIKTGSDGNLYVVTDSGKLMRIVKQ</sequence>
<dbReference type="SUPFAM" id="SSF50952">
    <property type="entry name" value="Soluble quinoprotein glucose dehydrogenase"/>
    <property type="match status" value="1"/>
</dbReference>
<gene>
    <name evidence="2" type="ORF">DI598_00005</name>
</gene>
<comment type="caution">
    <text evidence="2">The sequence shown here is derived from an EMBL/GenBank/DDBJ whole genome shotgun (WGS) entry which is preliminary data.</text>
</comment>
<dbReference type="InterPro" id="IPR011041">
    <property type="entry name" value="Quinoprot_gluc/sorb_DH_b-prop"/>
</dbReference>
<dbReference type="InterPro" id="IPR012938">
    <property type="entry name" value="Glc/Sorbosone_DH"/>
</dbReference>
<evidence type="ECO:0000313" key="3">
    <source>
        <dbReference type="Proteomes" id="UP000249645"/>
    </source>
</evidence>
<feature type="non-terminal residue" evidence="2">
    <location>
        <position position="1"/>
    </location>
</feature>
<dbReference type="PANTHER" id="PTHR19328">
    <property type="entry name" value="HEDGEHOG-INTERACTING PROTEIN"/>
    <property type="match status" value="1"/>
</dbReference>
<dbReference type="AlphaFoldDB" id="A0A2W5FEF4"/>
<dbReference type="Proteomes" id="UP000249645">
    <property type="component" value="Unassembled WGS sequence"/>
</dbReference>
<evidence type="ECO:0000259" key="1">
    <source>
        <dbReference type="Pfam" id="PF07995"/>
    </source>
</evidence>
<dbReference type="InterPro" id="IPR011042">
    <property type="entry name" value="6-blade_b-propeller_TolB-like"/>
</dbReference>
<proteinExistence type="predicted"/>
<organism evidence="2 3">
    <name type="scientific">Pseudopedobacter saltans</name>
    <dbReference type="NCBI Taxonomy" id="151895"/>
    <lineage>
        <taxon>Bacteria</taxon>
        <taxon>Pseudomonadati</taxon>
        <taxon>Bacteroidota</taxon>
        <taxon>Sphingobacteriia</taxon>
        <taxon>Sphingobacteriales</taxon>
        <taxon>Sphingobacteriaceae</taxon>
        <taxon>Pseudopedobacter</taxon>
    </lineage>
</organism>
<dbReference type="Gene3D" id="2.120.10.30">
    <property type="entry name" value="TolB, C-terminal domain"/>
    <property type="match status" value="1"/>
</dbReference>